<keyword evidence="4 7" id="KW-0378">Hydrolase</keyword>
<evidence type="ECO:0000256" key="4">
    <source>
        <dbReference type="ARBA" id="ARBA00022801"/>
    </source>
</evidence>
<keyword evidence="3" id="KW-0677">Repeat</keyword>
<organism evidence="9 10">
    <name type="scientific">Kwoniella heveanensis BCC8398</name>
    <dbReference type="NCBI Taxonomy" id="1296120"/>
    <lineage>
        <taxon>Eukaryota</taxon>
        <taxon>Fungi</taxon>
        <taxon>Dikarya</taxon>
        <taxon>Basidiomycota</taxon>
        <taxon>Agaricomycotina</taxon>
        <taxon>Tremellomycetes</taxon>
        <taxon>Tremellales</taxon>
        <taxon>Cryptococcaceae</taxon>
        <taxon>Kwoniella</taxon>
    </lineage>
</organism>
<dbReference type="GO" id="GO:0071555">
    <property type="term" value="P:cell wall organization"/>
    <property type="evidence" value="ECO:0007669"/>
    <property type="project" value="UniProtKB-KW"/>
</dbReference>
<proteinExistence type="inferred from homology"/>
<reference evidence="10" key="2">
    <citation type="submission" date="2013-12" db="EMBL/GenBank/DDBJ databases">
        <title>Evolution of pathogenesis and genome organization in the Tremellales.</title>
        <authorList>
            <person name="Cuomo C."/>
            <person name="Litvintseva A."/>
            <person name="Heitman J."/>
            <person name="Chen Y."/>
            <person name="Sun S."/>
            <person name="Springer D."/>
            <person name="Dromer F."/>
            <person name="Young S."/>
            <person name="Zeng Q."/>
            <person name="Chapman S."/>
            <person name="Gujja S."/>
            <person name="Saif S."/>
            <person name="Birren B."/>
        </authorList>
    </citation>
    <scope>NUCLEOTIDE SEQUENCE [LARGE SCALE GENOMIC DNA]</scope>
    <source>
        <strain evidence="10">BCC8398</strain>
    </source>
</reference>
<dbReference type="GO" id="GO:0004650">
    <property type="term" value="F:polygalacturonase activity"/>
    <property type="evidence" value="ECO:0007669"/>
    <property type="project" value="InterPro"/>
</dbReference>
<dbReference type="PANTHER" id="PTHR31884">
    <property type="entry name" value="POLYGALACTURONASE"/>
    <property type="match status" value="1"/>
</dbReference>
<keyword evidence="10" id="KW-1185">Reference proteome</keyword>
<keyword evidence="2 8" id="KW-0732">Signal</keyword>
<dbReference type="InterPro" id="IPR012334">
    <property type="entry name" value="Pectin_lyas_fold"/>
</dbReference>
<evidence type="ECO:0000256" key="6">
    <source>
        <dbReference type="ARBA" id="ARBA00023316"/>
    </source>
</evidence>
<name>A0A1B9GQD9_9TREE</name>
<evidence type="ECO:0000256" key="7">
    <source>
        <dbReference type="RuleBase" id="RU361169"/>
    </source>
</evidence>
<feature type="signal peptide" evidence="8">
    <location>
        <begin position="1"/>
        <end position="19"/>
    </location>
</feature>
<accession>A0A1B9GQD9</accession>
<dbReference type="InterPro" id="IPR050434">
    <property type="entry name" value="Glycosyl_hydrlase_28"/>
</dbReference>
<dbReference type="Proteomes" id="UP000092666">
    <property type="component" value="Unassembled WGS sequence"/>
</dbReference>
<gene>
    <name evidence="9" type="ORF">I316_04964</name>
</gene>
<evidence type="ECO:0000256" key="2">
    <source>
        <dbReference type="ARBA" id="ARBA00022729"/>
    </source>
</evidence>
<reference evidence="9 10" key="1">
    <citation type="submission" date="2013-07" db="EMBL/GenBank/DDBJ databases">
        <title>The Genome Sequence of Cryptococcus heveanensis BCC8398.</title>
        <authorList>
            <consortium name="The Broad Institute Genome Sequencing Platform"/>
            <person name="Cuomo C."/>
            <person name="Litvintseva A."/>
            <person name="Chen Y."/>
            <person name="Heitman J."/>
            <person name="Sun S."/>
            <person name="Springer D."/>
            <person name="Dromer F."/>
            <person name="Young S.K."/>
            <person name="Zeng Q."/>
            <person name="Gargeya S."/>
            <person name="Fitzgerald M."/>
            <person name="Abouelleil A."/>
            <person name="Alvarado L."/>
            <person name="Berlin A.M."/>
            <person name="Chapman S.B."/>
            <person name="Dewar J."/>
            <person name="Goldberg J."/>
            <person name="Griggs A."/>
            <person name="Gujja S."/>
            <person name="Hansen M."/>
            <person name="Howarth C."/>
            <person name="Imamovic A."/>
            <person name="Larimer J."/>
            <person name="McCowan C."/>
            <person name="Murphy C."/>
            <person name="Pearson M."/>
            <person name="Priest M."/>
            <person name="Roberts A."/>
            <person name="Saif S."/>
            <person name="Shea T."/>
            <person name="Sykes S."/>
            <person name="Wortman J."/>
            <person name="Nusbaum C."/>
            <person name="Birren B."/>
        </authorList>
    </citation>
    <scope>NUCLEOTIDE SEQUENCE [LARGE SCALE GENOMIC DNA]</scope>
    <source>
        <strain evidence="9 10">BCC8398</strain>
    </source>
</reference>
<keyword evidence="6" id="KW-0961">Cell wall biogenesis/degradation</keyword>
<evidence type="ECO:0000313" key="9">
    <source>
        <dbReference type="EMBL" id="OCF33223.1"/>
    </source>
</evidence>
<dbReference type="PANTHER" id="PTHR31884:SF1">
    <property type="entry name" value="POLYGALACTURONASE"/>
    <property type="match status" value="1"/>
</dbReference>
<dbReference type="AlphaFoldDB" id="A0A1B9GQD9"/>
<dbReference type="GO" id="GO:0005576">
    <property type="term" value="C:extracellular region"/>
    <property type="evidence" value="ECO:0007669"/>
    <property type="project" value="TreeGrafter"/>
</dbReference>
<dbReference type="EMBL" id="KV700126">
    <property type="protein sequence ID" value="OCF33223.1"/>
    <property type="molecule type" value="Genomic_DNA"/>
</dbReference>
<dbReference type="InterPro" id="IPR000743">
    <property type="entry name" value="Glyco_hydro_28"/>
</dbReference>
<feature type="chain" id="PRO_5008627249" description="Endopolygalacturonase" evidence="8">
    <location>
        <begin position="20"/>
        <end position="135"/>
    </location>
</feature>
<evidence type="ECO:0000256" key="5">
    <source>
        <dbReference type="ARBA" id="ARBA00023295"/>
    </source>
</evidence>
<evidence type="ECO:0000256" key="3">
    <source>
        <dbReference type="ARBA" id="ARBA00022737"/>
    </source>
</evidence>
<evidence type="ECO:0008006" key="11">
    <source>
        <dbReference type="Google" id="ProtNLM"/>
    </source>
</evidence>
<comment type="similarity">
    <text evidence="1 7">Belongs to the glycosyl hydrolase 28 family.</text>
</comment>
<evidence type="ECO:0000313" key="10">
    <source>
        <dbReference type="Proteomes" id="UP000092666"/>
    </source>
</evidence>
<dbReference type="STRING" id="1296120.A0A1B9GQD9"/>
<evidence type="ECO:0000256" key="1">
    <source>
        <dbReference type="ARBA" id="ARBA00008834"/>
    </source>
</evidence>
<dbReference type="SUPFAM" id="SSF51126">
    <property type="entry name" value="Pectin lyase-like"/>
    <property type="match status" value="1"/>
</dbReference>
<evidence type="ECO:0000256" key="8">
    <source>
        <dbReference type="SAM" id="SignalP"/>
    </source>
</evidence>
<protein>
    <recommendedName>
        <fullName evidence="11">Endopolygalacturonase</fullName>
    </recommendedName>
</protein>
<dbReference type="InterPro" id="IPR011050">
    <property type="entry name" value="Pectin_lyase_fold/virulence"/>
</dbReference>
<sequence length="135" mass="13982">MLSLKSIFALLPLLAPCHAAPTKRCSSAISSFDDVDEAVSSGCDITINSITIPSGQALDLSGLGSGVKVTVAGDVTFEGRQEWEGPMFIIDGDDITFDGAGHTFDGQGEAYWDGKGSNGGKTKPVGHLTATCLMD</sequence>
<dbReference type="Gene3D" id="2.160.20.10">
    <property type="entry name" value="Single-stranded right-handed beta-helix, Pectin lyase-like"/>
    <property type="match status" value="1"/>
</dbReference>
<dbReference type="Pfam" id="PF00295">
    <property type="entry name" value="Glyco_hydro_28"/>
    <property type="match status" value="1"/>
</dbReference>
<dbReference type="OrthoDB" id="1546079at2759"/>
<keyword evidence="5 7" id="KW-0326">Glycosidase</keyword>
<dbReference type="GO" id="GO:0045490">
    <property type="term" value="P:pectin catabolic process"/>
    <property type="evidence" value="ECO:0007669"/>
    <property type="project" value="TreeGrafter"/>
</dbReference>